<accession>A3GHS3</accession>
<feature type="region of interest" description="Disordered" evidence="5">
    <location>
        <begin position="19"/>
        <end position="41"/>
    </location>
</feature>
<feature type="compositionally biased region" description="Basic and acidic residues" evidence="5">
    <location>
        <begin position="121"/>
        <end position="137"/>
    </location>
</feature>
<sequence length="286" mass="31439">YTYSVMDFQGFKDSFVKSNTQSSNNSGTVSGDDSVSPAPELAKQKSLNIPIIKSDDVDVLLSRSLEMNKTDIRRQLSQSLQLGGHGSSGGISKPQSRKNSIIPVRSNNGSDAEDDDDDDKDQGNERKRRDNINEKIQELLTLIPPELFQDTNKDAKNSGKTKDVDSDERDKSATDENEIAAAMKNSGTKDGKPNKGQILTKSVEYLQYLQNLIDENNHKEVELIMKLRTLELRSQNKSSNIPINVGTTSAEKALGKIGVGPMSEEYFKNVLVRSAASGRSQRRGSG</sequence>
<feature type="domain" description="BHLH" evidence="6">
    <location>
        <begin position="116"/>
        <end position="209"/>
    </location>
</feature>
<keyword evidence="4" id="KW-0539">Nucleus</keyword>
<dbReference type="STRING" id="322104.A3GHS3"/>
<dbReference type="InterPro" id="IPR036638">
    <property type="entry name" value="HLH_DNA-bd_sf"/>
</dbReference>
<evidence type="ECO:0000259" key="6">
    <source>
        <dbReference type="PROSITE" id="PS50888"/>
    </source>
</evidence>
<reference evidence="7 8" key="1">
    <citation type="journal article" date="2007" name="Nat. Biotechnol.">
        <title>Genome sequence of the lignocellulose-bioconverting and xylose-fermenting yeast Pichia stipitis.</title>
        <authorList>
            <person name="Jeffries T.W."/>
            <person name="Grigoriev I.V."/>
            <person name="Grimwood J."/>
            <person name="Laplaza J.M."/>
            <person name="Aerts A."/>
            <person name="Salamov A."/>
            <person name="Schmutz J."/>
            <person name="Lindquist E."/>
            <person name="Dehal P."/>
            <person name="Shapiro H."/>
            <person name="Jin Y.S."/>
            <person name="Passoth V."/>
            <person name="Richardson P.M."/>
        </authorList>
    </citation>
    <scope>NUCLEOTIDE SEQUENCE [LARGE SCALE GENOMIC DNA]</scope>
    <source>
        <strain evidence="8">ATCC 58785 / CBS 6054 / NBRC 10063 / NRRL Y-11545</strain>
    </source>
</reference>
<dbReference type="Proteomes" id="UP000002258">
    <property type="component" value="Chromosome 1"/>
</dbReference>
<evidence type="ECO:0000256" key="1">
    <source>
        <dbReference type="ARBA" id="ARBA00004123"/>
    </source>
</evidence>
<keyword evidence="8" id="KW-1185">Reference proteome</keyword>
<dbReference type="InterPro" id="IPR011598">
    <property type="entry name" value="bHLH_dom"/>
</dbReference>
<dbReference type="GO" id="GO:0000981">
    <property type="term" value="F:DNA-binding transcription factor activity, RNA polymerase II-specific"/>
    <property type="evidence" value="ECO:0007669"/>
    <property type="project" value="TreeGrafter"/>
</dbReference>
<dbReference type="KEGG" id="pic:PICST_40109"/>
<dbReference type="GeneID" id="4851822"/>
<feature type="compositionally biased region" description="Acidic residues" evidence="5">
    <location>
        <begin position="111"/>
        <end position="120"/>
    </location>
</feature>
<dbReference type="GO" id="GO:0000978">
    <property type="term" value="F:RNA polymerase II cis-regulatory region sequence-specific DNA binding"/>
    <property type="evidence" value="ECO:0007669"/>
    <property type="project" value="TreeGrafter"/>
</dbReference>
<dbReference type="Gene3D" id="4.10.280.10">
    <property type="entry name" value="Helix-loop-helix DNA-binding domain"/>
    <property type="match status" value="1"/>
</dbReference>
<dbReference type="PROSITE" id="PS50888">
    <property type="entry name" value="BHLH"/>
    <property type="match status" value="1"/>
</dbReference>
<dbReference type="EMBL" id="AAVQ01000002">
    <property type="protein sequence ID" value="EAZ63103.2"/>
    <property type="molecule type" value="Genomic_DNA"/>
</dbReference>
<proteinExistence type="predicted"/>
<comment type="subcellular location">
    <subcellularLocation>
        <location evidence="1">Nucleus</location>
    </subcellularLocation>
</comment>
<evidence type="ECO:0000256" key="3">
    <source>
        <dbReference type="ARBA" id="ARBA00023163"/>
    </source>
</evidence>
<evidence type="ECO:0000256" key="5">
    <source>
        <dbReference type="SAM" id="MobiDB-lite"/>
    </source>
</evidence>
<dbReference type="PANTHER" id="PTHR46117:SF3">
    <property type="entry name" value="FI24210P1"/>
    <property type="match status" value="1"/>
</dbReference>
<evidence type="ECO:0000256" key="4">
    <source>
        <dbReference type="ARBA" id="ARBA00023242"/>
    </source>
</evidence>
<organism evidence="7 8">
    <name type="scientific">Scheffersomyces stipitis (strain ATCC 58785 / CBS 6054 / NBRC 10063 / NRRL Y-11545)</name>
    <name type="common">Yeast</name>
    <name type="synonym">Pichia stipitis</name>
    <dbReference type="NCBI Taxonomy" id="322104"/>
    <lineage>
        <taxon>Eukaryota</taxon>
        <taxon>Fungi</taxon>
        <taxon>Dikarya</taxon>
        <taxon>Ascomycota</taxon>
        <taxon>Saccharomycotina</taxon>
        <taxon>Pichiomycetes</taxon>
        <taxon>Debaryomycetaceae</taxon>
        <taxon>Scheffersomyces</taxon>
    </lineage>
</organism>
<dbReference type="RefSeq" id="XP_001387126.2">
    <property type="nucleotide sequence ID" value="XM_001387089.1"/>
</dbReference>
<feature type="compositionally biased region" description="Basic and acidic residues" evidence="5">
    <location>
        <begin position="151"/>
        <end position="174"/>
    </location>
</feature>
<dbReference type="CDD" id="cd11387">
    <property type="entry name" value="bHLHzip_USF_MITF"/>
    <property type="match status" value="1"/>
</dbReference>
<keyword evidence="2" id="KW-0805">Transcription regulation</keyword>
<evidence type="ECO:0000256" key="2">
    <source>
        <dbReference type="ARBA" id="ARBA00023015"/>
    </source>
</evidence>
<dbReference type="Pfam" id="PF00010">
    <property type="entry name" value="HLH"/>
    <property type="match status" value="1"/>
</dbReference>
<dbReference type="eggNOG" id="ENOG502S1F7">
    <property type="taxonomic scope" value="Eukaryota"/>
</dbReference>
<feature type="compositionally biased region" description="Polar residues" evidence="5">
    <location>
        <begin position="19"/>
        <end position="33"/>
    </location>
</feature>
<gene>
    <name evidence="7" type="ORF">PICST_40109</name>
</gene>
<dbReference type="InterPro" id="IPR051732">
    <property type="entry name" value="USF"/>
</dbReference>
<keyword evidence="3" id="KW-0804">Transcription</keyword>
<dbReference type="GO" id="GO:0005634">
    <property type="term" value="C:nucleus"/>
    <property type="evidence" value="ECO:0007669"/>
    <property type="project" value="UniProtKB-SubCell"/>
</dbReference>
<dbReference type="AlphaFoldDB" id="A3GHS3"/>
<evidence type="ECO:0000313" key="7">
    <source>
        <dbReference type="EMBL" id="EAZ63103.2"/>
    </source>
</evidence>
<feature type="non-terminal residue" evidence="7">
    <location>
        <position position="1"/>
    </location>
</feature>
<comment type="caution">
    <text evidence="7">The sequence shown here is derived from an EMBL/GenBank/DDBJ whole genome shotgun (WGS) entry which is preliminary data.</text>
</comment>
<evidence type="ECO:0000313" key="8">
    <source>
        <dbReference type="Proteomes" id="UP000002258"/>
    </source>
</evidence>
<dbReference type="PANTHER" id="PTHR46117">
    <property type="entry name" value="FI24210P1"/>
    <property type="match status" value="1"/>
</dbReference>
<dbReference type="OMA" id="RRNSAFH"/>
<dbReference type="HOGENOM" id="CLU_983518_0_0_1"/>
<dbReference type="SMART" id="SM00353">
    <property type="entry name" value="HLH"/>
    <property type="match status" value="1"/>
</dbReference>
<feature type="region of interest" description="Disordered" evidence="5">
    <location>
        <begin position="78"/>
        <end position="176"/>
    </location>
</feature>
<protein>
    <recommendedName>
        <fullName evidence="6">BHLH domain-containing protein</fullName>
    </recommendedName>
</protein>
<dbReference type="OrthoDB" id="690068at2759"/>
<dbReference type="GO" id="GO:0046983">
    <property type="term" value="F:protein dimerization activity"/>
    <property type="evidence" value="ECO:0007669"/>
    <property type="project" value="InterPro"/>
</dbReference>
<dbReference type="InParanoid" id="A3GHS3"/>
<feature type="compositionally biased region" description="Polar residues" evidence="5">
    <location>
        <begin position="93"/>
        <end position="110"/>
    </location>
</feature>
<name>A3GHS3_PICST</name>
<dbReference type="SUPFAM" id="SSF47459">
    <property type="entry name" value="HLH, helix-loop-helix DNA-binding domain"/>
    <property type="match status" value="1"/>
</dbReference>